<gene>
    <name evidence="5" type="primary">LRRC15</name>
    <name evidence="5" type="ORF">AWC38_SpisGene20752</name>
</gene>
<evidence type="ECO:0000256" key="2">
    <source>
        <dbReference type="SAM" id="Phobius"/>
    </source>
</evidence>
<dbReference type="Proteomes" id="UP000225706">
    <property type="component" value="Unassembled WGS sequence"/>
</dbReference>
<dbReference type="PANTHER" id="PTHR11319:SF35">
    <property type="entry name" value="OUTER MEMBRANE PROTEIN PMPC-RELATED"/>
    <property type="match status" value="1"/>
</dbReference>
<dbReference type="SMART" id="SM01411">
    <property type="entry name" value="Ephrin_rec_like"/>
    <property type="match status" value="1"/>
</dbReference>
<evidence type="ECO:0000259" key="4">
    <source>
        <dbReference type="Pfam" id="PF24633"/>
    </source>
</evidence>
<dbReference type="SUPFAM" id="SSF52058">
    <property type="entry name" value="L domain-like"/>
    <property type="match status" value="1"/>
</dbReference>
<sequence>MGEQHSVASFDRTKNKGKEFIKDGVDFEFQALFYDNPWKNTTFFRLSWAFIREQHSVNSCLSHRYDRVMIANEENHDYGMYCGDRTGHTVLVSGKYVLITFHTDGETQERGFRLLLTAFPIIPPMVFVPASVVRSLPGYEVTCSATGSPPIYLALMRDNAVLVTENKQHSRVTTKPIYQLNKVTITFLRATGVLAGATPARTVGSILSTPGQATSTSFAGSHRYLTSNMIQNLSANVFSSLAQLTTWHIASNDIKNLSVDMVGRLTKMINLYLASTNISNLPAKLFFNNRKIQRLILSDNPIDTIEAEAFKLGDEECNLEMVLKNRTVGTLKYRSPAKNCTIYLNPVDSDVEAVKVERPTQQEHVAFISALMSSGFRRIPNNLTDDKYHSFLPCPLGTFSNSSTGGKDGCMECTPGGFFSDNVGHVPRNCKRCPTGSFVAYDEAPGTRAEDCKSCHEGTDTDFFAGYRACKCLKGHYRTHLFEKCHKCLRGMTCKDDHMSLKSGYWWEWRNKTSKDLYQKFIKNLAADLPALGINDVRYRHPLPTPYQCPREEACRGGLDSLCAEGYEGALCAVCSPGYYRQLKTCRKCPSKKWIMGQLSIVAAILVAILGGMVWSTFKGNVKKAQERSLIDKFCSKLKIVIGFYQVTAGVLQAFSYIKWPDSMEVIAEYSEILQMNVLQMTPIECLVEGMRVNAFRNMFTMMAVNSLVICISGIAYGVRKVVIARNESLEEGEKSRKLSQTKELVYRNLFFVLYVTYLNTCTTTANVLPIACQTLCRDDKEESCSKFLKADYSVRCLDQNYNKLIFLGYISTAYVTVLPAATFIALWKHTRVISGKITAKRTQSSGSTAKLITGLRFLFENYKPSSWYWELVEVCRKLILTSGLILVGQQSRSYIGLAWVVAGMYGVLFSSISPIRDVVENRMMVTSLCVTIVNLGIGAVSRIPAENIPNSKYSYSETVLLKALVIASNTSVIGLLVVQCLVHLYWYFKKWRQNPRLSFSCCLEVFLPLTSMQGDVSAMDETKVFENETDAGQVDTSNVQLSVRKNESSNTNRERVGHDDRDGFKAAALFKNKKHQPGNTDGSILFQVSYGPQKKKKCIINYFKLKSRSESAFIRSPEY</sequence>
<feature type="transmembrane region" description="Helical" evidence="2">
    <location>
        <begin position="964"/>
        <end position="989"/>
    </location>
</feature>
<keyword evidence="1" id="KW-1015">Disulfide bond</keyword>
<dbReference type="InterPro" id="IPR000859">
    <property type="entry name" value="CUB_dom"/>
</dbReference>
<evidence type="ECO:0000259" key="3">
    <source>
        <dbReference type="Pfam" id="PF00431"/>
    </source>
</evidence>
<feature type="transmembrane region" description="Helical" evidence="2">
    <location>
        <begin position="895"/>
        <end position="913"/>
    </location>
</feature>
<keyword evidence="2" id="KW-0472">Membrane</keyword>
<dbReference type="SUPFAM" id="SSF49854">
    <property type="entry name" value="Spermadhesin, CUB domain"/>
    <property type="match status" value="1"/>
</dbReference>
<evidence type="ECO:0000256" key="1">
    <source>
        <dbReference type="ARBA" id="ARBA00023157"/>
    </source>
</evidence>
<dbReference type="OrthoDB" id="676979at2759"/>
<dbReference type="STRING" id="50429.A0A2B4RD19"/>
<dbReference type="Pfam" id="PF24633">
    <property type="entry name" value="DUF7630"/>
    <property type="match status" value="1"/>
</dbReference>
<comment type="caution">
    <text evidence="5">The sequence shown here is derived from an EMBL/GenBank/DDBJ whole genome shotgun (WGS) entry which is preliminary data.</text>
</comment>
<dbReference type="InterPro" id="IPR009030">
    <property type="entry name" value="Growth_fac_rcpt_cys_sf"/>
</dbReference>
<dbReference type="InterPro" id="IPR035914">
    <property type="entry name" value="Sperma_CUB_dom_sf"/>
</dbReference>
<feature type="transmembrane region" description="Helical" evidence="2">
    <location>
        <begin position="805"/>
        <end position="828"/>
    </location>
</feature>
<keyword evidence="2" id="KW-0812">Transmembrane</keyword>
<dbReference type="Pfam" id="PF00431">
    <property type="entry name" value="CUB"/>
    <property type="match status" value="1"/>
</dbReference>
<feature type="domain" description="DUF7630" evidence="4">
    <location>
        <begin position="548"/>
        <end position="589"/>
    </location>
</feature>
<organism evidence="5 6">
    <name type="scientific">Stylophora pistillata</name>
    <name type="common">Smooth cauliflower coral</name>
    <dbReference type="NCBI Taxonomy" id="50429"/>
    <lineage>
        <taxon>Eukaryota</taxon>
        <taxon>Metazoa</taxon>
        <taxon>Cnidaria</taxon>
        <taxon>Anthozoa</taxon>
        <taxon>Hexacorallia</taxon>
        <taxon>Scleractinia</taxon>
        <taxon>Astrocoeniina</taxon>
        <taxon>Pocilloporidae</taxon>
        <taxon>Stylophora</taxon>
    </lineage>
</organism>
<dbReference type="Gene3D" id="3.80.10.10">
    <property type="entry name" value="Ribonuclease Inhibitor"/>
    <property type="match status" value="1"/>
</dbReference>
<proteinExistence type="predicted"/>
<feature type="domain" description="CUB" evidence="3">
    <location>
        <begin position="64"/>
        <end position="114"/>
    </location>
</feature>
<feature type="transmembrane region" description="Helical" evidence="2">
    <location>
        <begin position="925"/>
        <end position="944"/>
    </location>
</feature>
<accession>A0A2B4RD19</accession>
<feature type="transmembrane region" description="Helical" evidence="2">
    <location>
        <begin position="699"/>
        <end position="719"/>
    </location>
</feature>
<dbReference type="PANTHER" id="PTHR11319">
    <property type="entry name" value="G PROTEIN-COUPLED RECEPTOR-RELATED"/>
    <property type="match status" value="1"/>
</dbReference>
<dbReference type="InterPro" id="IPR056047">
    <property type="entry name" value="CRMPA-like_DUF7630"/>
</dbReference>
<dbReference type="SUPFAM" id="SSF57184">
    <property type="entry name" value="Growth factor receptor domain"/>
    <property type="match status" value="1"/>
</dbReference>
<dbReference type="InterPro" id="IPR032675">
    <property type="entry name" value="LRR_dom_sf"/>
</dbReference>
<evidence type="ECO:0000313" key="5">
    <source>
        <dbReference type="EMBL" id="PFX15056.1"/>
    </source>
</evidence>
<reference evidence="6" key="1">
    <citation type="journal article" date="2017" name="bioRxiv">
        <title>Comparative analysis of the genomes of Stylophora pistillata and Acropora digitifera provides evidence for extensive differences between species of corals.</title>
        <authorList>
            <person name="Voolstra C.R."/>
            <person name="Li Y."/>
            <person name="Liew Y.J."/>
            <person name="Baumgarten S."/>
            <person name="Zoccola D."/>
            <person name="Flot J.-F."/>
            <person name="Tambutte S."/>
            <person name="Allemand D."/>
            <person name="Aranda M."/>
        </authorList>
    </citation>
    <scope>NUCLEOTIDE SEQUENCE [LARGE SCALE GENOMIC DNA]</scope>
</reference>
<protein>
    <submittedName>
        <fullName evidence="5">Leucine-rich repeat-containing protein 15</fullName>
    </submittedName>
</protein>
<dbReference type="AlphaFoldDB" id="A0A2B4RD19"/>
<dbReference type="EMBL" id="LSMT01000692">
    <property type="protein sequence ID" value="PFX15056.1"/>
    <property type="molecule type" value="Genomic_DNA"/>
</dbReference>
<feature type="transmembrane region" description="Helical" evidence="2">
    <location>
        <begin position="594"/>
        <end position="618"/>
    </location>
</feature>
<name>A0A2B4RD19_STYPI</name>
<keyword evidence="2" id="KW-1133">Transmembrane helix</keyword>
<evidence type="ECO:0000313" key="6">
    <source>
        <dbReference type="Proteomes" id="UP000225706"/>
    </source>
</evidence>
<keyword evidence="6" id="KW-1185">Reference proteome</keyword>
<dbReference type="Gene3D" id="2.60.120.290">
    <property type="entry name" value="Spermadhesin, CUB domain"/>
    <property type="match status" value="1"/>
</dbReference>
<feature type="transmembrane region" description="Helical" evidence="2">
    <location>
        <begin position="638"/>
        <end position="658"/>
    </location>
</feature>